<feature type="signal peptide" evidence="2">
    <location>
        <begin position="1"/>
        <end position="27"/>
    </location>
</feature>
<evidence type="ECO:0000256" key="1">
    <source>
        <dbReference type="SAM" id="MobiDB-lite"/>
    </source>
</evidence>
<feature type="region of interest" description="Disordered" evidence="1">
    <location>
        <begin position="197"/>
        <end position="219"/>
    </location>
</feature>
<gene>
    <name evidence="3" type="ORF">FHX48_001539</name>
</gene>
<dbReference type="AlphaFoldDB" id="A0A7W3JPB0"/>
<organism evidence="3 4">
    <name type="scientific">Microbacterium halimionae</name>
    <dbReference type="NCBI Taxonomy" id="1526413"/>
    <lineage>
        <taxon>Bacteria</taxon>
        <taxon>Bacillati</taxon>
        <taxon>Actinomycetota</taxon>
        <taxon>Actinomycetes</taxon>
        <taxon>Micrococcales</taxon>
        <taxon>Microbacteriaceae</taxon>
        <taxon>Microbacterium</taxon>
    </lineage>
</organism>
<evidence type="ECO:0000313" key="3">
    <source>
        <dbReference type="EMBL" id="MBA8816466.1"/>
    </source>
</evidence>
<feature type="compositionally biased region" description="Low complexity" evidence="1">
    <location>
        <begin position="200"/>
        <end position="210"/>
    </location>
</feature>
<sequence length="397" mass="41426">MLTVPVRTHRLRWLGIAIVASLGFAQAPMGANSAEIRDDPTWSDVQEAQGDEEATRSEIARIELALSSAQDAAAEASSAAVSAAAAATTARQQATAAEATASALTAQSEEAANAFAETSDVVGAVVASRMRAESTAPLSVQLLTSTDPDALLKNLGLLDRLRASWSSQAQSARSSADFATALKEQATAAETARIERADAAETTAAEAQAAADEEQRAVTDVQQRADTMYAQLAALRNTTAELERAYQLSLAVAAQSPSTPPNNEDSSGSAGPPTTPNTPATPSTPTPDIPTYGVTVDPEGAKAYARGALGSYGWGDDQFGCLVSLWNRESGWRADALNPSSGAYGIPQAWPGDKMSAAGADWRTNGNTQINWGLAYIRDRYGTPCAAWGHSESTGWY</sequence>
<protein>
    <recommendedName>
        <fullName evidence="5">Lytic transglycosylase domain-containing protein</fullName>
    </recommendedName>
</protein>
<accession>A0A7W3JPB0</accession>
<evidence type="ECO:0008006" key="5">
    <source>
        <dbReference type="Google" id="ProtNLM"/>
    </source>
</evidence>
<evidence type="ECO:0000256" key="2">
    <source>
        <dbReference type="SAM" id="SignalP"/>
    </source>
</evidence>
<feature type="chain" id="PRO_5039511739" description="Lytic transglycosylase domain-containing protein" evidence="2">
    <location>
        <begin position="28"/>
        <end position="397"/>
    </location>
</feature>
<name>A0A7W3JPB0_9MICO</name>
<dbReference type="SUPFAM" id="SSF53955">
    <property type="entry name" value="Lysozyme-like"/>
    <property type="match status" value="1"/>
</dbReference>
<comment type="caution">
    <text evidence="3">The sequence shown here is derived from an EMBL/GenBank/DDBJ whole genome shotgun (WGS) entry which is preliminary data.</text>
</comment>
<dbReference type="Proteomes" id="UP000526083">
    <property type="component" value="Unassembled WGS sequence"/>
</dbReference>
<dbReference type="EMBL" id="JACGWY010000002">
    <property type="protein sequence ID" value="MBA8816466.1"/>
    <property type="molecule type" value="Genomic_DNA"/>
</dbReference>
<keyword evidence="4" id="KW-1185">Reference proteome</keyword>
<dbReference type="RefSeq" id="WP_167047479.1">
    <property type="nucleotide sequence ID" value="NZ_JAAOZB010000001.1"/>
</dbReference>
<proteinExistence type="predicted"/>
<reference evidence="3 4" key="1">
    <citation type="submission" date="2020-07" db="EMBL/GenBank/DDBJ databases">
        <title>Sequencing the genomes of 1000 actinobacteria strains.</title>
        <authorList>
            <person name="Klenk H.-P."/>
        </authorList>
    </citation>
    <scope>NUCLEOTIDE SEQUENCE [LARGE SCALE GENOMIC DNA]</scope>
    <source>
        <strain evidence="3 4">DSM 27576</strain>
    </source>
</reference>
<feature type="compositionally biased region" description="Polar residues" evidence="1">
    <location>
        <begin position="255"/>
        <end position="269"/>
    </location>
</feature>
<keyword evidence="2" id="KW-0732">Signal</keyword>
<feature type="region of interest" description="Disordered" evidence="1">
    <location>
        <begin position="253"/>
        <end position="295"/>
    </location>
</feature>
<evidence type="ECO:0000313" key="4">
    <source>
        <dbReference type="Proteomes" id="UP000526083"/>
    </source>
</evidence>
<dbReference type="InterPro" id="IPR023346">
    <property type="entry name" value="Lysozyme-like_dom_sf"/>
</dbReference>